<protein>
    <submittedName>
        <fullName evidence="3">Arylesterase/monooxygenase</fullName>
    </submittedName>
</protein>
<keyword evidence="4" id="KW-1185">Reference proteome</keyword>
<dbReference type="InterPro" id="IPR013094">
    <property type="entry name" value="AB_hydrolase_3"/>
</dbReference>
<name>A0ABM5PMW8_9CORY</name>
<evidence type="ECO:0000259" key="2">
    <source>
        <dbReference type="Pfam" id="PF07859"/>
    </source>
</evidence>
<dbReference type="InterPro" id="IPR050300">
    <property type="entry name" value="GDXG_lipolytic_enzyme"/>
</dbReference>
<gene>
    <name evidence="3" type="ORF">CCASEI_03420</name>
</gene>
<dbReference type="RefSeq" id="WP_006821442.1">
    <property type="nucleotide sequence ID" value="NZ_CP004350.1"/>
</dbReference>
<evidence type="ECO:0000313" key="3">
    <source>
        <dbReference type="EMBL" id="AHI19264.1"/>
    </source>
</evidence>
<evidence type="ECO:0000256" key="1">
    <source>
        <dbReference type="ARBA" id="ARBA00022801"/>
    </source>
</evidence>
<dbReference type="SUPFAM" id="SSF53474">
    <property type="entry name" value="alpha/beta-Hydrolases"/>
    <property type="match status" value="1"/>
</dbReference>
<dbReference type="Gene3D" id="3.40.50.1820">
    <property type="entry name" value="alpha/beta hydrolase"/>
    <property type="match status" value="1"/>
</dbReference>
<keyword evidence="1" id="KW-0378">Hydrolase</keyword>
<dbReference type="PANTHER" id="PTHR48081">
    <property type="entry name" value="AB HYDROLASE SUPERFAMILY PROTEIN C4A8.06C"/>
    <property type="match status" value="1"/>
</dbReference>
<dbReference type="GeneID" id="82876868"/>
<proteinExistence type="predicted"/>
<dbReference type="EMBL" id="CP004350">
    <property type="protein sequence ID" value="AHI19264.1"/>
    <property type="molecule type" value="Genomic_DNA"/>
</dbReference>
<dbReference type="InterPro" id="IPR029058">
    <property type="entry name" value="AB_hydrolase_fold"/>
</dbReference>
<reference evidence="4" key="1">
    <citation type="submission" date="2013-02" db="EMBL/GenBank/DDBJ databases">
        <title>The complete genome sequence of Corynebacterium casei LMG S-19264 (=DSM 44701).</title>
        <authorList>
            <person name="Ruckert C."/>
            <person name="Albersmeier A."/>
            <person name="Kalinowski J."/>
        </authorList>
    </citation>
    <scope>NUCLEOTIDE SEQUENCE [LARGE SCALE GENOMIC DNA]</scope>
    <source>
        <strain evidence="4">LMG S-19264</strain>
    </source>
</reference>
<dbReference type="PANTHER" id="PTHR48081:SF8">
    <property type="entry name" value="ALPHA_BETA HYDROLASE FOLD-3 DOMAIN-CONTAINING PROTEIN-RELATED"/>
    <property type="match status" value="1"/>
</dbReference>
<sequence>MSANNLANARGWKAKAALSILTLSGITLGAAAIAGNRYTKQRQKLIEKVAPDLRSQILELPLDLLPSTALLRLLNKASDKDMPTKFDGEGAISNIKGVSPDDGHPFYARKFLPDTPEQGGDEGEPRPAMLWIHGGGHVGGIVNVYDSANARVANELDMVVIAPAYRKAPQHRFPADFDDCYAALRWMQDNAAELGIDPDRIAVCGDSAGGGLAAGIVQRAIDEGHPVAFQGLVYPMLDHRTELKVEAMDDAGGPHARGKFIWTEGLNNEAWKMYLGPDHLDAELPEYASPFYREDFTGMPPTWIGVGSLDLFFDESQEFAERLESAGIDVDFVVYEGAFHGFEHIVPEALTTKKRHADLIEAMRGVLVKTNPGTSG</sequence>
<accession>A0ABM5PMW8</accession>
<organism evidence="3 4">
    <name type="scientific">Corynebacterium casei LMG S-19264</name>
    <dbReference type="NCBI Taxonomy" id="1285583"/>
    <lineage>
        <taxon>Bacteria</taxon>
        <taxon>Bacillati</taxon>
        <taxon>Actinomycetota</taxon>
        <taxon>Actinomycetes</taxon>
        <taxon>Mycobacteriales</taxon>
        <taxon>Corynebacteriaceae</taxon>
        <taxon>Corynebacterium</taxon>
    </lineage>
</organism>
<dbReference type="Pfam" id="PF07859">
    <property type="entry name" value="Abhydrolase_3"/>
    <property type="match status" value="1"/>
</dbReference>
<dbReference type="Proteomes" id="UP000019226">
    <property type="component" value="Chromosome"/>
</dbReference>
<evidence type="ECO:0000313" key="4">
    <source>
        <dbReference type="Proteomes" id="UP000019226"/>
    </source>
</evidence>
<feature type="domain" description="Alpha/beta hydrolase fold-3" evidence="2">
    <location>
        <begin position="129"/>
        <end position="343"/>
    </location>
</feature>